<keyword evidence="1" id="KW-1133">Transmembrane helix</keyword>
<keyword evidence="1" id="KW-0472">Membrane</keyword>
<dbReference type="InterPro" id="IPR000387">
    <property type="entry name" value="Tyr_Pase_dom"/>
</dbReference>
<evidence type="ECO:0000256" key="1">
    <source>
        <dbReference type="SAM" id="Phobius"/>
    </source>
</evidence>
<proteinExistence type="predicted"/>
<feature type="domain" description="Tyrosine specific protein phosphatases" evidence="2">
    <location>
        <begin position="143"/>
        <end position="213"/>
    </location>
</feature>
<dbReference type="PROSITE" id="PS00383">
    <property type="entry name" value="TYR_PHOSPHATASE_1"/>
    <property type="match status" value="1"/>
</dbReference>
<accession>A0A5C5YZL5</accession>
<reference evidence="3 4" key="1">
    <citation type="submission" date="2019-02" db="EMBL/GenBank/DDBJ databases">
        <title>Deep-cultivation of Planctomycetes and their phenomic and genomic characterization uncovers novel biology.</title>
        <authorList>
            <person name="Wiegand S."/>
            <person name="Jogler M."/>
            <person name="Boedeker C."/>
            <person name="Pinto D."/>
            <person name="Vollmers J."/>
            <person name="Rivas-Marin E."/>
            <person name="Kohn T."/>
            <person name="Peeters S.H."/>
            <person name="Heuer A."/>
            <person name="Rast P."/>
            <person name="Oberbeckmann S."/>
            <person name="Bunk B."/>
            <person name="Jeske O."/>
            <person name="Meyerdierks A."/>
            <person name="Storesund J.E."/>
            <person name="Kallscheuer N."/>
            <person name="Luecker S."/>
            <person name="Lage O.M."/>
            <person name="Pohl T."/>
            <person name="Merkel B.J."/>
            <person name="Hornburger P."/>
            <person name="Mueller R.-W."/>
            <person name="Bruemmer F."/>
            <person name="Labrenz M."/>
            <person name="Spormann A.M."/>
            <person name="Op Den Camp H."/>
            <person name="Overmann J."/>
            <person name="Amann R."/>
            <person name="Jetten M.S.M."/>
            <person name="Mascher T."/>
            <person name="Medema M.H."/>
            <person name="Devos D.P."/>
            <person name="Kaster A.-K."/>
            <person name="Ovreas L."/>
            <person name="Rohde M."/>
            <person name="Galperin M.Y."/>
            <person name="Jogler C."/>
        </authorList>
    </citation>
    <scope>NUCLEOTIDE SEQUENCE [LARGE SCALE GENOMIC DNA]</scope>
    <source>
        <strain evidence="3 4">CA13</strain>
    </source>
</reference>
<dbReference type="Proteomes" id="UP000315010">
    <property type="component" value="Unassembled WGS sequence"/>
</dbReference>
<dbReference type="EMBL" id="SJPJ01000001">
    <property type="protein sequence ID" value="TWT80562.1"/>
    <property type="molecule type" value="Genomic_DNA"/>
</dbReference>
<evidence type="ECO:0000259" key="2">
    <source>
        <dbReference type="PROSITE" id="PS50056"/>
    </source>
</evidence>
<feature type="transmembrane region" description="Helical" evidence="1">
    <location>
        <begin position="61"/>
        <end position="80"/>
    </location>
</feature>
<dbReference type="InterPro" id="IPR029021">
    <property type="entry name" value="Prot-tyrosine_phosphatase-like"/>
</dbReference>
<dbReference type="PROSITE" id="PS50056">
    <property type="entry name" value="TYR_PHOSPHATASE_2"/>
    <property type="match status" value="1"/>
</dbReference>
<comment type="caution">
    <text evidence="3">The sequence shown here is derived from an EMBL/GenBank/DDBJ whole genome shotgun (WGS) entry which is preliminary data.</text>
</comment>
<evidence type="ECO:0000313" key="4">
    <source>
        <dbReference type="Proteomes" id="UP000315010"/>
    </source>
</evidence>
<evidence type="ECO:0000313" key="3">
    <source>
        <dbReference type="EMBL" id="TWT80562.1"/>
    </source>
</evidence>
<dbReference type="RefSeq" id="WP_146395682.1">
    <property type="nucleotide sequence ID" value="NZ_SJPJ01000001.1"/>
</dbReference>
<dbReference type="AlphaFoldDB" id="A0A5C5YZL5"/>
<keyword evidence="1" id="KW-0812">Transmembrane</keyword>
<protein>
    <recommendedName>
        <fullName evidence="2">Tyrosine specific protein phosphatases domain-containing protein</fullName>
    </recommendedName>
</protein>
<dbReference type="PANTHER" id="PTHR47216">
    <property type="match status" value="1"/>
</dbReference>
<dbReference type="OrthoDB" id="194849at2"/>
<name>A0A5C5YZL5_9BACT</name>
<dbReference type="Gene3D" id="3.90.190.10">
    <property type="entry name" value="Protein tyrosine phosphatase superfamily"/>
    <property type="match status" value="1"/>
</dbReference>
<dbReference type="SUPFAM" id="SSF52799">
    <property type="entry name" value="(Phosphotyrosine protein) phosphatases II"/>
    <property type="match status" value="1"/>
</dbReference>
<dbReference type="Pfam" id="PF22785">
    <property type="entry name" value="Tc-R-P"/>
    <property type="match status" value="1"/>
</dbReference>
<feature type="transmembrane region" description="Helical" evidence="1">
    <location>
        <begin position="28"/>
        <end position="49"/>
    </location>
</feature>
<dbReference type="InterPro" id="IPR016130">
    <property type="entry name" value="Tyr_Pase_AS"/>
</dbReference>
<organism evidence="3 4">
    <name type="scientific">Novipirellula herctigrandis</name>
    <dbReference type="NCBI Taxonomy" id="2527986"/>
    <lineage>
        <taxon>Bacteria</taxon>
        <taxon>Pseudomonadati</taxon>
        <taxon>Planctomycetota</taxon>
        <taxon>Planctomycetia</taxon>
        <taxon>Pirellulales</taxon>
        <taxon>Pirellulaceae</taxon>
        <taxon>Novipirellula</taxon>
    </lineage>
</organism>
<dbReference type="PANTHER" id="PTHR47216:SF4">
    <property type="entry name" value="OS01G0859400 PROTEIN"/>
    <property type="match status" value="1"/>
</dbReference>
<sequence length="219" mass="23837">MKYGFLFLLLAIAIGVAAVRGGPWAWLLFYPAFSFGVVAAAYCFSAPGVFGKRFDGRRSRLGTLLVLPYVLYVSAVWHVVRLLSREPKISVLNDDIVLSRRLLGHEMPKNIASVVDLTCEFTEPNDGWDLQSYMCYPMLDGTASTSAEIRELADEVIKMPKPVLIHCAQGHGRTGLVTAAVLIASGEAQTAGDAIAMIQAVRPGVELNKAQRLTLEQIG</sequence>
<gene>
    <name evidence="3" type="ORF">CA13_20070</name>
</gene>
<keyword evidence="4" id="KW-1185">Reference proteome</keyword>